<sequence length="207" mass="22418">MVRTADHDQRRAQIADAVLRVAGDDGLDAATVAKVAAQAGFSVGLIQHYFATKDLLIGAAYAECLGRLDRRIVEIVDHGERHGHSIRQMVIAGLGELLPLDEARRTECEIRTEFLARAIRSTALREVAASTSHDLRNRLARVIANGKACGEVDADTDEHLAAFELLATVQGLATAHLLSGESAPGHAVLERSLARVFPGRCRHHDPR</sequence>
<evidence type="ECO:0000313" key="8">
    <source>
        <dbReference type="Proteomes" id="UP000198677"/>
    </source>
</evidence>
<dbReference type="EMBL" id="FOAW01000011">
    <property type="protein sequence ID" value="SEL60235.1"/>
    <property type="molecule type" value="Genomic_DNA"/>
</dbReference>
<dbReference type="SUPFAM" id="SSF48498">
    <property type="entry name" value="Tetracyclin repressor-like, C-terminal domain"/>
    <property type="match status" value="1"/>
</dbReference>
<keyword evidence="3 5" id="KW-0238">DNA-binding</keyword>
<evidence type="ECO:0000256" key="5">
    <source>
        <dbReference type="PROSITE-ProRule" id="PRU00335"/>
    </source>
</evidence>
<keyword evidence="4" id="KW-0804">Transcription</keyword>
<dbReference type="InterPro" id="IPR009057">
    <property type="entry name" value="Homeodomain-like_sf"/>
</dbReference>
<evidence type="ECO:0000256" key="2">
    <source>
        <dbReference type="ARBA" id="ARBA00023015"/>
    </source>
</evidence>
<dbReference type="Proteomes" id="UP000198677">
    <property type="component" value="Unassembled WGS sequence"/>
</dbReference>
<evidence type="ECO:0000259" key="6">
    <source>
        <dbReference type="PROSITE" id="PS50977"/>
    </source>
</evidence>
<evidence type="ECO:0000313" key="7">
    <source>
        <dbReference type="EMBL" id="SEL60235.1"/>
    </source>
</evidence>
<reference evidence="8" key="1">
    <citation type="submission" date="2016-10" db="EMBL/GenBank/DDBJ databases">
        <authorList>
            <person name="Varghese N."/>
            <person name="Submissions S."/>
        </authorList>
    </citation>
    <scope>NUCLEOTIDE SEQUENCE [LARGE SCALE GENOMIC DNA]</scope>
    <source>
        <strain evidence="8">DSM 44675</strain>
    </source>
</reference>
<dbReference type="SUPFAM" id="SSF46689">
    <property type="entry name" value="Homeodomain-like"/>
    <property type="match status" value="1"/>
</dbReference>
<dbReference type="GO" id="GO:0000976">
    <property type="term" value="F:transcription cis-regulatory region binding"/>
    <property type="evidence" value="ECO:0007669"/>
    <property type="project" value="TreeGrafter"/>
</dbReference>
<dbReference type="InterPro" id="IPR036271">
    <property type="entry name" value="Tet_transcr_reg_TetR-rel_C_sf"/>
</dbReference>
<dbReference type="AlphaFoldDB" id="A0A1H7RJE5"/>
<dbReference type="RefSeq" id="WP_072752505.1">
    <property type="nucleotide sequence ID" value="NZ_FOAW01000011.1"/>
</dbReference>
<dbReference type="InterPro" id="IPR039538">
    <property type="entry name" value="BetI_C"/>
</dbReference>
<name>A0A1H7RJE5_9NOCA</name>
<keyword evidence="1" id="KW-0678">Repressor</keyword>
<dbReference type="PROSITE" id="PS50977">
    <property type="entry name" value="HTH_TETR_2"/>
    <property type="match status" value="1"/>
</dbReference>
<protein>
    <submittedName>
        <fullName evidence="7">DNA-binding transcriptional regulator YbjK</fullName>
    </submittedName>
</protein>
<evidence type="ECO:0000256" key="1">
    <source>
        <dbReference type="ARBA" id="ARBA00022491"/>
    </source>
</evidence>
<dbReference type="PANTHER" id="PTHR30055:SF234">
    <property type="entry name" value="HTH-TYPE TRANSCRIPTIONAL REGULATOR BETI"/>
    <property type="match status" value="1"/>
</dbReference>
<dbReference type="Gene3D" id="1.10.357.10">
    <property type="entry name" value="Tetracycline Repressor, domain 2"/>
    <property type="match status" value="1"/>
</dbReference>
<organism evidence="7 8">
    <name type="scientific">Rhodococcus maanshanensis</name>
    <dbReference type="NCBI Taxonomy" id="183556"/>
    <lineage>
        <taxon>Bacteria</taxon>
        <taxon>Bacillati</taxon>
        <taxon>Actinomycetota</taxon>
        <taxon>Actinomycetes</taxon>
        <taxon>Mycobacteriales</taxon>
        <taxon>Nocardiaceae</taxon>
        <taxon>Rhodococcus</taxon>
    </lineage>
</organism>
<dbReference type="Pfam" id="PF00440">
    <property type="entry name" value="TetR_N"/>
    <property type="match status" value="1"/>
</dbReference>
<dbReference type="InterPro" id="IPR050109">
    <property type="entry name" value="HTH-type_TetR-like_transc_reg"/>
</dbReference>
<keyword evidence="8" id="KW-1185">Reference proteome</keyword>
<dbReference type="GO" id="GO:0003700">
    <property type="term" value="F:DNA-binding transcription factor activity"/>
    <property type="evidence" value="ECO:0007669"/>
    <property type="project" value="TreeGrafter"/>
</dbReference>
<feature type="domain" description="HTH tetR-type" evidence="6">
    <location>
        <begin position="8"/>
        <end position="68"/>
    </location>
</feature>
<feature type="DNA-binding region" description="H-T-H motif" evidence="5">
    <location>
        <begin position="31"/>
        <end position="50"/>
    </location>
</feature>
<accession>A0A1H7RJE5</accession>
<dbReference type="Pfam" id="PF13977">
    <property type="entry name" value="TetR_C_6"/>
    <property type="match status" value="1"/>
</dbReference>
<dbReference type="OrthoDB" id="9816296at2"/>
<evidence type="ECO:0000256" key="3">
    <source>
        <dbReference type="ARBA" id="ARBA00023125"/>
    </source>
</evidence>
<gene>
    <name evidence="7" type="ORF">SAMN05444583_111121</name>
</gene>
<keyword evidence="2" id="KW-0805">Transcription regulation</keyword>
<evidence type="ECO:0000256" key="4">
    <source>
        <dbReference type="ARBA" id="ARBA00023163"/>
    </source>
</evidence>
<dbReference type="PANTHER" id="PTHR30055">
    <property type="entry name" value="HTH-TYPE TRANSCRIPTIONAL REGULATOR RUTR"/>
    <property type="match status" value="1"/>
</dbReference>
<dbReference type="InterPro" id="IPR001647">
    <property type="entry name" value="HTH_TetR"/>
</dbReference>
<proteinExistence type="predicted"/>